<dbReference type="Gene3D" id="3.40.50.11820">
    <property type="match status" value="1"/>
</dbReference>
<dbReference type="PANTHER" id="PTHR37316">
    <property type="entry name" value="TEICHOIC ACID GLYCEROL-PHOSPHATE PRIMASE"/>
    <property type="match status" value="1"/>
</dbReference>
<proteinExistence type="inferred from homology"/>
<keyword evidence="3" id="KW-1003">Cell membrane</keyword>
<dbReference type="InterPro" id="IPR043149">
    <property type="entry name" value="TagF_N"/>
</dbReference>
<keyword evidence="6" id="KW-0472">Membrane</keyword>
<dbReference type="AlphaFoldDB" id="A0AAX0VBR3"/>
<dbReference type="PANTHER" id="PTHR37316:SF3">
    <property type="entry name" value="TEICHOIC ACID GLYCEROL-PHOSPHATE TRANSFERASE"/>
    <property type="match status" value="1"/>
</dbReference>
<comment type="similarity">
    <text evidence="2">Belongs to the CDP-glycerol glycerophosphotransferase family.</text>
</comment>
<evidence type="ECO:0000313" key="7">
    <source>
        <dbReference type="EMBL" id="PKX79039.1"/>
    </source>
</evidence>
<name>A0AAX0VBR3_LATSK</name>
<dbReference type="RefSeq" id="WP_099769324.1">
    <property type="nucleotide sequence ID" value="NZ_CAKMCP010000002.1"/>
</dbReference>
<accession>A0AAX0VBR3</accession>
<evidence type="ECO:0000256" key="6">
    <source>
        <dbReference type="ARBA" id="ARBA00023136"/>
    </source>
</evidence>
<dbReference type="Proteomes" id="UP000234349">
    <property type="component" value="Unassembled WGS sequence"/>
</dbReference>
<organism evidence="7 8">
    <name type="scientific">Latilactobacillus sakei</name>
    <name type="common">Lactobacillus sakei</name>
    <dbReference type="NCBI Taxonomy" id="1599"/>
    <lineage>
        <taxon>Bacteria</taxon>
        <taxon>Bacillati</taxon>
        <taxon>Bacillota</taxon>
        <taxon>Bacilli</taxon>
        <taxon>Lactobacillales</taxon>
        <taxon>Lactobacillaceae</taxon>
        <taxon>Latilactobacillus</taxon>
    </lineage>
</organism>
<comment type="caution">
    <text evidence="7">The sequence shown here is derived from an EMBL/GenBank/DDBJ whole genome shotgun (WGS) entry which is preliminary data.</text>
</comment>
<evidence type="ECO:0000256" key="5">
    <source>
        <dbReference type="ARBA" id="ARBA00022944"/>
    </source>
</evidence>
<dbReference type="SUPFAM" id="SSF53756">
    <property type="entry name" value="UDP-Glycosyltransferase/glycogen phosphorylase"/>
    <property type="match status" value="1"/>
</dbReference>
<evidence type="ECO:0000313" key="8">
    <source>
        <dbReference type="Proteomes" id="UP000234349"/>
    </source>
</evidence>
<dbReference type="InterPro" id="IPR007554">
    <property type="entry name" value="Glycerophosphate_synth"/>
</dbReference>
<keyword evidence="5" id="KW-0777">Teichoic acid biosynthesis</keyword>
<evidence type="ECO:0000256" key="2">
    <source>
        <dbReference type="ARBA" id="ARBA00010488"/>
    </source>
</evidence>
<dbReference type="Pfam" id="PF04464">
    <property type="entry name" value="Glyphos_transf"/>
    <property type="match status" value="1"/>
</dbReference>
<gene>
    <name evidence="7" type="ORF">CUR37_03070</name>
</gene>
<dbReference type="GO" id="GO:0047355">
    <property type="term" value="F:CDP-glycerol glycerophosphotransferase activity"/>
    <property type="evidence" value="ECO:0007669"/>
    <property type="project" value="InterPro"/>
</dbReference>
<evidence type="ECO:0000256" key="4">
    <source>
        <dbReference type="ARBA" id="ARBA00022679"/>
    </source>
</evidence>
<reference evidence="7 8" key="1">
    <citation type="submission" date="2016-09" db="EMBL/GenBank/DDBJ databases">
        <authorList>
            <person name="Inglin R.C."/>
        </authorList>
    </citation>
    <scope>NUCLEOTIDE SEQUENCE [LARGE SCALE GENOMIC DNA]</scope>
    <source>
        <strain evidence="7 8">RI-517</strain>
    </source>
</reference>
<dbReference type="EMBL" id="MKGH01000011">
    <property type="protein sequence ID" value="PKX79039.1"/>
    <property type="molecule type" value="Genomic_DNA"/>
</dbReference>
<dbReference type="Gene3D" id="3.40.50.12580">
    <property type="match status" value="1"/>
</dbReference>
<comment type="subcellular location">
    <subcellularLocation>
        <location evidence="1">Cell membrane</location>
        <topology evidence="1">Peripheral membrane protein</topology>
    </subcellularLocation>
</comment>
<dbReference type="GO" id="GO:0005886">
    <property type="term" value="C:plasma membrane"/>
    <property type="evidence" value="ECO:0007669"/>
    <property type="project" value="UniProtKB-SubCell"/>
</dbReference>
<dbReference type="InterPro" id="IPR051612">
    <property type="entry name" value="Teichoic_Acid_Biosynth"/>
</dbReference>
<keyword evidence="4" id="KW-0808">Transferase</keyword>
<dbReference type="GO" id="GO:0019350">
    <property type="term" value="P:teichoic acid biosynthetic process"/>
    <property type="evidence" value="ECO:0007669"/>
    <property type="project" value="UniProtKB-KW"/>
</dbReference>
<evidence type="ECO:0000256" key="3">
    <source>
        <dbReference type="ARBA" id="ARBA00022475"/>
    </source>
</evidence>
<evidence type="ECO:0000256" key="1">
    <source>
        <dbReference type="ARBA" id="ARBA00004202"/>
    </source>
</evidence>
<dbReference type="InterPro" id="IPR043148">
    <property type="entry name" value="TagF_C"/>
</dbReference>
<sequence>MSKLINFLYQVVCYRLVCLVTKQGSRTFFFNSFDGRLFSGNIAVMFDGLVKKFPNGHFIVWLLDDVQQKELLKKYPEVKISFVKQRTIGFLRGLAKAKYWLMDVNFPERLTPQKNGKFIQLWHGTPLKHIAADLPEDNEYRAKTLKESKNWDYFISNAISDNWIYRQAFNLDDSHIIPSGLPRNDFLVAERENTVLKMQLQEGLKLPQNRLNILYAPTFRDDESQFKLAIDLEQFEKVLGDKFNLILRLHPHVAKTFKLSNDYSHVIDASSYPDIQELFLVADMLITDYSSVFFDYSLLNRPILFYAYDFDKFKDNLRGFYYDYQRFVPGPIVYKRADLLAAIPAVLKQNGQVIEQFARDHNANYQDNAVSRIIKQIGWE</sequence>
<protein>
    <submittedName>
        <fullName evidence="7">CDP-glycerol--glycerophosphate glycerophosphotransferase</fullName>
    </submittedName>
</protein>